<protein>
    <recommendedName>
        <fullName evidence="12">ABC transporter ATP-binding protein</fullName>
    </recommendedName>
</protein>
<comment type="subcellular location">
    <subcellularLocation>
        <location evidence="1">Cell membrane</location>
        <topology evidence="1">Multi-pass membrane protein</topology>
    </subcellularLocation>
</comment>
<comment type="caution">
    <text evidence="10">The sequence shown here is derived from an EMBL/GenBank/DDBJ whole genome shotgun (WGS) entry which is preliminary data.</text>
</comment>
<dbReference type="InterPro" id="IPR039421">
    <property type="entry name" value="Type_1_exporter"/>
</dbReference>
<feature type="domain" description="ABC transmembrane type-1" evidence="9">
    <location>
        <begin position="12"/>
        <end position="288"/>
    </location>
</feature>
<dbReference type="GO" id="GO:0016887">
    <property type="term" value="F:ATP hydrolysis activity"/>
    <property type="evidence" value="ECO:0007669"/>
    <property type="project" value="InterPro"/>
</dbReference>
<evidence type="ECO:0000256" key="1">
    <source>
        <dbReference type="ARBA" id="ARBA00004651"/>
    </source>
</evidence>
<dbReference type="PROSITE" id="PS00211">
    <property type="entry name" value="ABC_TRANSPORTER_1"/>
    <property type="match status" value="1"/>
</dbReference>
<keyword evidence="2 7" id="KW-0812">Transmembrane</keyword>
<dbReference type="GO" id="GO:0140359">
    <property type="term" value="F:ABC-type transporter activity"/>
    <property type="evidence" value="ECO:0007669"/>
    <property type="project" value="InterPro"/>
</dbReference>
<dbReference type="GO" id="GO:0034040">
    <property type="term" value="F:ATPase-coupled lipid transmembrane transporter activity"/>
    <property type="evidence" value="ECO:0007669"/>
    <property type="project" value="TreeGrafter"/>
</dbReference>
<dbReference type="PANTHER" id="PTHR24221:SF654">
    <property type="entry name" value="ATP-BINDING CASSETTE SUB-FAMILY B MEMBER 6"/>
    <property type="match status" value="1"/>
</dbReference>
<dbReference type="PROSITE" id="PS50929">
    <property type="entry name" value="ABC_TM1F"/>
    <property type="match status" value="1"/>
</dbReference>
<feature type="transmembrane region" description="Helical" evidence="7">
    <location>
        <begin position="143"/>
        <end position="164"/>
    </location>
</feature>
<dbReference type="GO" id="GO:0005886">
    <property type="term" value="C:plasma membrane"/>
    <property type="evidence" value="ECO:0007669"/>
    <property type="project" value="UniProtKB-SubCell"/>
</dbReference>
<dbReference type="RefSeq" id="WP_113783570.1">
    <property type="nucleotide sequence ID" value="NZ_KZ845739.1"/>
</dbReference>
<name>A0A366SIP1_9ENTE</name>
<keyword evidence="6 7" id="KW-0472">Membrane</keyword>
<dbReference type="Gene3D" id="3.40.50.300">
    <property type="entry name" value="P-loop containing nucleotide triphosphate hydrolases"/>
    <property type="match status" value="1"/>
</dbReference>
<dbReference type="PROSITE" id="PS50893">
    <property type="entry name" value="ABC_TRANSPORTER_2"/>
    <property type="match status" value="1"/>
</dbReference>
<dbReference type="InterPro" id="IPR011527">
    <property type="entry name" value="ABC1_TM_dom"/>
</dbReference>
<keyword evidence="4" id="KW-0067">ATP-binding</keyword>
<keyword evidence="3" id="KW-0547">Nucleotide-binding</keyword>
<dbReference type="InterPro" id="IPR003439">
    <property type="entry name" value="ABC_transporter-like_ATP-bd"/>
</dbReference>
<feature type="transmembrane region" description="Helical" evidence="7">
    <location>
        <begin position="231"/>
        <end position="251"/>
    </location>
</feature>
<accession>A0A366SIP1</accession>
<evidence type="ECO:0000259" key="9">
    <source>
        <dbReference type="PROSITE" id="PS50929"/>
    </source>
</evidence>
<evidence type="ECO:0000256" key="6">
    <source>
        <dbReference type="ARBA" id="ARBA00023136"/>
    </source>
</evidence>
<evidence type="ECO:0000256" key="5">
    <source>
        <dbReference type="ARBA" id="ARBA00022989"/>
    </source>
</evidence>
<dbReference type="AlphaFoldDB" id="A0A366SIP1"/>
<dbReference type="SUPFAM" id="SSF90123">
    <property type="entry name" value="ABC transporter transmembrane region"/>
    <property type="match status" value="1"/>
</dbReference>
<dbReference type="Pfam" id="PF00005">
    <property type="entry name" value="ABC_tran"/>
    <property type="match status" value="1"/>
</dbReference>
<reference evidence="10 11" key="1">
    <citation type="submission" date="2015-06" db="EMBL/GenBank/DDBJ databases">
        <title>The Genome Sequence of Enterococcus cecorum 170AEA1.</title>
        <authorList>
            <consortium name="The Broad Institute Genomics Platform"/>
            <consortium name="The Broad Institute Genome Sequencing Center for Infectious Disease"/>
            <person name="Earl A.M."/>
            <person name="Van Tyne D."/>
            <person name="Lebreton F."/>
            <person name="Saavedra J.T."/>
            <person name="Gilmore M.S."/>
            <person name="Manson McGuire A."/>
            <person name="Clock S."/>
            <person name="Crupain M."/>
            <person name="Rangan U."/>
            <person name="Young S."/>
            <person name="Abouelleil A."/>
            <person name="Cao P."/>
            <person name="Chapman S.B."/>
            <person name="Griggs A."/>
            <person name="Priest M."/>
            <person name="Shea T."/>
            <person name="Wortman J."/>
            <person name="Nusbaum C."/>
            <person name="Birren B."/>
        </authorList>
    </citation>
    <scope>NUCLEOTIDE SEQUENCE [LARGE SCALE GENOMIC DNA]</scope>
    <source>
        <strain evidence="10 11">170AEA1</strain>
    </source>
</reference>
<dbReference type="InterPro" id="IPR003593">
    <property type="entry name" value="AAA+_ATPase"/>
</dbReference>
<feature type="transmembrane region" description="Helical" evidence="7">
    <location>
        <begin position="12"/>
        <end position="31"/>
    </location>
</feature>
<evidence type="ECO:0000256" key="4">
    <source>
        <dbReference type="ARBA" id="ARBA00022840"/>
    </source>
</evidence>
<keyword evidence="5 7" id="KW-1133">Transmembrane helix</keyword>
<dbReference type="InterPro" id="IPR027417">
    <property type="entry name" value="P-loop_NTPase"/>
</dbReference>
<dbReference type="Proteomes" id="UP000252800">
    <property type="component" value="Unassembled WGS sequence"/>
</dbReference>
<evidence type="ECO:0000313" key="11">
    <source>
        <dbReference type="Proteomes" id="UP000252800"/>
    </source>
</evidence>
<dbReference type="Pfam" id="PF00664">
    <property type="entry name" value="ABC_membrane"/>
    <property type="match status" value="1"/>
</dbReference>
<dbReference type="GO" id="GO:0005524">
    <property type="term" value="F:ATP binding"/>
    <property type="evidence" value="ECO:0007669"/>
    <property type="project" value="UniProtKB-KW"/>
</dbReference>
<feature type="domain" description="ABC transporter" evidence="8">
    <location>
        <begin position="317"/>
        <end position="509"/>
    </location>
</feature>
<evidence type="ECO:0000259" key="8">
    <source>
        <dbReference type="PROSITE" id="PS50893"/>
    </source>
</evidence>
<evidence type="ECO:0000256" key="3">
    <source>
        <dbReference type="ARBA" id="ARBA00022741"/>
    </source>
</evidence>
<evidence type="ECO:0000256" key="7">
    <source>
        <dbReference type="SAM" id="Phobius"/>
    </source>
</evidence>
<dbReference type="SUPFAM" id="SSF52540">
    <property type="entry name" value="P-loop containing nucleoside triphosphate hydrolases"/>
    <property type="match status" value="1"/>
</dbReference>
<dbReference type="EMBL" id="LEOY01000002">
    <property type="protein sequence ID" value="RBR31712.1"/>
    <property type="molecule type" value="Genomic_DNA"/>
</dbReference>
<evidence type="ECO:0000256" key="2">
    <source>
        <dbReference type="ARBA" id="ARBA00022692"/>
    </source>
</evidence>
<gene>
    <name evidence="10" type="ORF">EB18_00135</name>
</gene>
<dbReference type="SMART" id="SM00382">
    <property type="entry name" value="AAA"/>
    <property type="match status" value="1"/>
</dbReference>
<dbReference type="Gene3D" id="1.20.1560.10">
    <property type="entry name" value="ABC transporter type 1, transmembrane domain"/>
    <property type="match status" value="1"/>
</dbReference>
<dbReference type="InterPro" id="IPR036640">
    <property type="entry name" value="ABC1_TM_sf"/>
</dbReference>
<organism evidence="10 11">
    <name type="scientific">Enterococcus cecorum</name>
    <dbReference type="NCBI Taxonomy" id="44008"/>
    <lineage>
        <taxon>Bacteria</taxon>
        <taxon>Bacillati</taxon>
        <taxon>Bacillota</taxon>
        <taxon>Bacilli</taxon>
        <taxon>Lactobacillales</taxon>
        <taxon>Enterococcaceae</taxon>
        <taxon>Enterococcus</taxon>
    </lineage>
</organism>
<feature type="transmembrane region" description="Helical" evidence="7">
    <location>
        <begin position="46"/>
        <end position="65"/>
    </location>
</feature>
<sequence length="509" mass="58274">MIKKLISKKVFVVYFIFIALTWLEAVVNPWLVSRIVELFQQRQLHLLWQALVFGVIGNLLILIGLTGKRYYFAKLIAEFSYHLKQKITQHFLYGQQIENDAFLADIEKDVPQLEETYVEPLVIVMASLGFTSISIIYALVTNFYLGLVFVFFYAIPAIFARFGGKQLDDLSQAKMQANQRYLQSLTDVLKGIRVIRNYGVQTFFETRLTAKLSTSTEENLKFEKKRSLNSFVINGLDTFCSLIPIIIGGVMCYYQQLSPAQFVAIYLVSYNIGYQFQELAYFLNTLQGSKGLREKYAPILEEVSPSKKKTVDTLFPITFENVSFSYEQKPILKHFSCEIRQGEKVVIIGESGVGKTTLLDLLFGDLKPTSGKILFAGQELSPVQRKQLIGYVLQDNYCFSELTMAENIALSTDFKVESVHQLLQKVQLNKEPDQLPTLSGGERQRMEIARMLYHEKNLILADEVKANLDAQTMAKIDELLFALPQTIVEVRHHYSKTDLERYDQVIHLS</sequence>
<dbReference type="PANTHER" id="PTHR24221">
    <property type="entry name" value="ATP-BINDING CASSETTE SUB-FAMILY B"/>
    <property type="match status" value="1"/>
</dbReference>
<evidence type="ECO:0000313" key="10">
    <source>
        <dbReference type="EMBL" id="RBR31712.1"/>
    </source>
</evidence>
<dbReference type="InterPro" id="IPR017871">
    <property type="entry name" value="ABC_transporter-like_CS"/>
</dbReference>
<proteinExistence type="predicted"/>
<dbReference type="CDD" id="cd03228">
    <property type="entry name" value="ABCC_MRP_Like"/>
    <property type="match status" value="1"/>
</dbReference>
<evidence type="ECO:0008006" key="12">
    <source>
        <dbReference type="Google" id="ProtNLM"/>
    </source>
</evidence>